<dbReference type="Proteomes" id="UP001163321">
    <property type="component" value="Chromosome 4"/>
</dbReference>
<protein>
    <submittedName>
        <fullName evidence="1">Uncharacterized protein</fullName>
    </submittedName>
</protein>
<organism evidence="1 2">
    <name type="scientific">Peronosclerospora sorghi</name>
    <dbReference type="NCBI Taxonomy" id="230839"/>
    <lineage>
        <taxon>Eukaryota</taxon>
        <taxon>Sar</taxon>
        <taxon>Stramenopiles</taxon>
        <taxon>Oomycota</taxon>
        <taxon>Peronosporomycetes</taxon>
        <taxon>Peronosporales</taxon>
        <taxon>Peronosporaceae</taxon>
        <taxon>Peronosclerospora</taxon>
    </lineage>
</organism>
<reference evidence="1 2" key="1">
    <citation type="journal article" date="2022" name="bioRxiv">
        <title>The genome of the oomycete Peronosclerospora sorghi, a cosmopolitan pathogen of maize and sorghum, is inflated with dispersed pseudogenes.</title>
        <authorList>
            <person name="Fletcher K."/>
            <person name="Martin F."/>
            <person name="Isakeit T."/>
            <person name="Cavanaugh K."/>
            <person name="Magill C."/>
            <person name="Michelmore R."/>
        </authorList>
    </citation>
    <scope>NUCLEOTIDE SEQUENCE [LARGE SCALE GENOMIC DNA]</scope>
    <source>
        <strain evidence="1">P6</strain>
    </source>
</reference>
<gene>
    <name evidence="1" type="ORF">PsorP6_006660</name>
</gene>
<keyword evidence="2" id="KW-1185">Reference proteome</keyword>
<name>A0ACC0W4E0_9STRA</name>
<comment type="caution">
    <text evidence="1">The sequence shown here is derived from an EMBL/GenBank/DDBJ whole genome shotgun (WGS) entry which is preliminary data.</text>
</comment>
<sequence>MYVQIQWQLQKSAHRTDSFLEDSDSDEEPPSASDKEQAPASNAQVGNIPKTTNTTEWYRVLPMSEE</sequence>
<dbReference type="EMBL" id="CM047583">
    <property type="protein sequence ID" value="KAI9913597.1"/>
    <property type="molecule type" value="Genomic_DNA"/>
</dbReference>
<evidence type="ECO:0000313" key="2">
    <source>
        <dbReference type="Proteomes" id="UP001163321"/>
    </source>
</evidence>
<proteinExistence type="predicted"/>
<accession>A0ACC0W4E0</accession>
<evidence type="ECO:0000313" key="1">
    <source>
        <dbReference type="EMBL" id="KAI9913597.1"/>
    </source>
</evidence>